<gene>
    <name evidence="4" type="ORF">EYB31_15005</name>
</gene>
<protein>
    <submittedName>
        <fullName evidence="4">TetR family transcriptional regulator</fullName>
    </submittedName>
</protein>
<dbReference type="Proteomes" id="UP000293142">
    <property type="component" value="Unassembled WGS sequence"/>
</dbReference>
<evidence type="ECO:0000313" key="4">
    <source>
        <dbReference type="EMBL" id="TBL78188.1"/>
    </source>
</evidence>
<dbReference type="InterPro" id="IPR001647">
    <property type="entry name" value="HTH_TetR"/>
</dbReference>
<dbReference type="AlphaFoldDB" id="A0A4V2J470"/>
<name>A0A4V2J470_9BACL</name>
<dbReference type="PANTHER" id="PTHR43479">
    <property type="entry name" value="ACREF/ENVCD OPERON REPRESSOR-RELATED"/>
    <property type="match status" value="1"/>
</dbReference>
<dbReference type="InterPro" id="IPR023772">
    <property type="entry name" value="DNA-bd_HTH_TetR-type_CS"/>
</dbReference>
<dbReference type="InterPro" id="IPR009057">
    <property type="entry name" value="Homeodomain-like_sf"/>
</dbReference>
<proteinExistence type="predicted"/>
<feature type="domain" description="HTH tetR-type" evidence="3">
    <location>
        <begin position="11"/>
        <end position="72"/>
    </location>
</feature>
<evidence type="ECO:0000256" key="1">
    <source>
        <dbReference type="ARBA" id="ARBA00023125"/>
    </source>
</evidence>
<evidence type="ECO:0000313" key="5">
    <source>
        <dbReference type="Proteomes" id="UP000293142"/>
    </source>
</evidence>
<dbReference type="GO" id="GO:0003677">
    <property type="term" value="F:DNA binding"/>
    <property type="evidence" value="ECO:0007669"/>
    <property type="project" value="UniProtKB-UniRule"/>
</dbReference>
<dbReference type="InterPro" id="IPR050624">
    <property type="entry name" value="HTH-type_Tx_Regulator"/>
</dbReference>
<comment type="caution">
    <text evidence="4">The sequence shown here is derived from an EMBL/GenBank/DDBJ whole genome shotgun (WGS) entry which is preliminary data.</text>
</comment>
<organism evidence="4 5">
    <name type="scientific">Paenibacillus thalictri</name>
    <dbReference type="NCBI Taxonomy" id="2527873"/>
    <lineage>
        <taxon>Bacteria</taxon>
        <taxon>Bacillati</taxon>
        <taxon>Bacillota</taxon>
        <taxon>Bacilli</taxon>
        <taxon>Bacillales</taxon>
        <taxon>Paenibacillaceae</taxon>
        <taxon>Paenibacillus</taxon>
    </lineage>
</organism>
<dbReference type="OrthoDB" id="9810250at2"/>
<dbReference type="EMBL" id="SIRE01000010">
    <property type="protein sequence ID" value="TBL78188.1"/>
    <property type="molecule type" value="Genomic_DNA"/>
</dbReference>
<keyword evidence="5" id="KW-1185">Reference proteome</keyword>
<dbReference type="Pfam" id="PF00440">
    <property type="entry name" value="TetR_N"/>
    <property type="match status" value="1"/>
</dbReference>
<reference evidence="4 5" key="1">
    <citation type="submission" date="2019-02" db="EMBL/GenBank/DDBJ databases">
        <title>Paenibacillus sp. nov., isolated from surface-sterilized tissue of Thalictrum simplex L.</title>
        <authorList>
            <person name="Tuo L."/>
        </authorList>
    </citation>
    <scope>NUCLEOTIDE SEQUENCE [LARGE SCALE GENOMIC DNA]</scope>
    <source>
        <strain evidence="4 5">N2SHLJ1</strain>
    </source>
</reference>
<dbReference type="PROSITE" id="PS01081">
    <property type="entry name" value="HTH_TETR_1"/>
    <property type="match status" value="1"/>
</dbReference>
<accession>A0A4V2J470</accession>
<feature type="DNA-binding region" description="H-T-H motif" evidence="2">
    <location>
        <begin position="35"/>
        <end position="54"/>
    </location>
</feature>
<evidence type="ECO:0000259" key="3">
    <source>
        <dbReference type="PROSITE" id="PS50977"/>
    </source>
</evidence>
<keyword evidence="1 2" id="KW-0238">DNA-binding</keyword>
<dbReference type="PANTHER" id="PTHR43479:SF7">
    <property type="entry name" value="TETR-FAMILY TRANSCRIPTIONAL REGULATOR"/>
    <property type="match status" value="1"/>
</dbReference>
<dbReference type="PROSITE" id="PS50977">
    <property type="entry name" value="HTH_TETR_2"/>
    <property type="match status" value="1"/>
</dbReference>
<dbReference type="SUPFAM" id="SSF46689">
    <property type="entry name" value="Homeodomain-like"/>
    <property type="match status" value="1"/>
</dbReference>
<dbReference type="Gene3D" id="1.10.357.10">
    <property type="entry name" value="Tetracycline Repressor, domain 2"/>
    <property type="match status" value="1"/>
</dbReference>
<evidence type="ECO:0000256" key="2">
    <source>
        <dbReference type="PROSITE-ProRule" id="PRU00335"/>
    </source>
</evidence>
<sequence length="194" mass="22555">MPVNLDDPRVKRTRQLLLQSFMDLLEQKKSIYSISVQDIASHATVNRATFYAHFQDKYAFLECWMSDKFRKIVEMRLPDYTLTGTGDLRTLIQVTFEFLARLRKYMTPGDVQFEPMFEVAIQKEIERLLLRWLREKERVQASVAEEMIETTAEVISWGIFGSAVQWSRNPGQRTAEAMTRDVLAVATTVLEPVI</sequence>